<dbReference type="GO" id="GO:0005634">
    <property type="term" value="C:nucleus"/>
    <property type="evidence" value="ECO:0007669"/>
    <property type="project" value="UniProtKB-SubCell"/>
</dbReference>
<accession>A9TJ88</accession>
<dbReference type="GO" id="GO:0006325">
    <property type="term" value="P:chromatin organization"/>
    <property type="evidence" value="ECO:0007669"/>
    <property type="project" value="UniProtKB-KW"/>
</dbReference>
<dbReference type="PROSITE" id="PS50089">
    <property type="entry name" value="ZF_RING_2"/>
    <property type="match status" value="1"/>
</dbReference>
<dbReference type="InterPro" id="IPR018957">
    <property type="entry name" value="Znf_C3HC4_RING-type"/>
</dbReference>
<dbReference type="InterPro" id="IPR013083">
    <property type="entry name" value="Znf_RING/FYVE/PHD"/>
</dbReference>
<reference evidence="14" key="3">
    <citation type="submission" date="2020-12" db="UniProtKB">
        <authorList>
            <consortium name="EnsemblPlants"/>
        </authorList>
    </citation>
    <scope>IDENTIFICATION</scope>
</reference>
<dbReference type="HOGENOM" id="CLU_002640_1_0_1"/>
<dbReference type="GO" id="GO:0016567">
    <property type="term" value="P:protein ubiquitination"/>
    <property type="evidence" value="ECO:0007669"/>
    <property type="project" value="UniProtKB-UniRule"/>
</dbReference>
<dbReference type="UniPathway" id="UPA00143"/>
<evidence type="ECO:0000256" key="8">
    <source>
        <dbReference type="ARBA" id="ARBA00022786"/>
    </source>
</evidence>
<organism evidence="14 15">
    <name type="scientific">Physcomitrium patens</name>
    <name type="common">Spreading-leaved earth moss</name>
    <name type="synonym">Physcomitrella patens</name>
    <dbReference type="NCBI Taxonomy" id="3218"/>
    <lineage>
        <taxon>Eukaryota</taxon>
        <taxon>Viridiplantae</taxon>
        <taxon>Streptophyta</taxon>
        <taxon>Embryophyta</taxon>
        <taxon>Bryophyta</taxon>
        <taxon>Bryophytina</taxon>
        <taxon>Bryopsida</taxon>
        <taxon>Funariidae</taxon>
        <taxon>Funariales</taxon>
        <taxon>Funariaceae</taxon>
        <taxon>Physcomitrium</taxon>
    </lineage>
</organism>
<dbReference type="Gene3D" id="3.30.40.10">
    <property type="entry name" value="Zinc/RING finger domain, C3HC4 (zinc finger)"/>
    <property type="match status" value="1"/>
</dbReference>
<dbReference type="InterPro" id="IPR017907">
    <property type="entry name" value="Znf_RING_CS"/>
</dbReference>
<dbReference type="GO" id="GO:0061630">
    <property type="term" value="F:ubiquitin protein ligase activity"/>
    <property type="evidence" value="ECO:0007669"/>
    <property type="project" value="UniProtKB-EC"/>
</dbReference>
<reference evidence="14 15" key="2">
    <citation type="journal article" date="2018" name="Plant J.">
        <title>The Physcomitrella patens chromosome-scale assembly reveals moss genome structure and evolution.</title>
        <authorList>
            <person name="Lang D."/>
            <person name="Ullrich K.K."/>
            <person name="Murat F."/>
            <person name="Fuchs J."/>
            <person name="Jenkins J."/>
            <person name="Haas F.B."/>
            <person name="Piednoel M."/>
            <person name="Gundlach H."/>
            <person name="Van Bel M."/>
            <person name="Meyberg R."/>
            <person name="Vives C."/>
            <person name="Morata J."/>
            <person name="Symeonidi A."/>
            <person name="Hiss M."/>
            <person name="Muchero W."/>
            <person name="Kamisugi Y."/>
            <person name="Saleh O."/>
            <person name="Blanc G."/>
            <person name="Decker E.L."/>
            <person name="van Gessel N."/>
            <person name="Grimwood J."/>
            <person name="Hayes R.D."/>
            <person name="Graham S.W."/>
            <person name="Gunter L.E."/>
            <person name="McDaniel S.F."/>
            <person name="Hoernstein S.N.W."/>
            <person name="Larsson A."/>
            <person name="Li F.W."/>
            <person name="Perroud P.F."/>
            <person name="Phillips J."/>
            <person name="Ranjan P."/>
            <person name="Rokshar D.S."/>
            <person name="Rothfels C.J."/>
            <person name="Schneider L."/>
            <person name="Shu S."/>
            <person name="Stevenson D.W."/>
            <person name="Thummler F."/>
            <person name="Tillich M."/>
            <person name="Villarreal Aguilar J.C."/>
            <person name="Widiez T."/>
            <person name="Wong G.K."/>
            <person name="Wymore A."/>
            <person name="Zhang Y."/>
            <person name="Zimmer A.D."/>
            <person name="Quatrano R.S."/>
            <person name="Mayer K.F.X."/>
            <person name="Goodstein D."/>
            <person name="Casacuberta J.M."/>
            <person name="Vandepoele K."/>
            <person name="Reski R."/>
            <person name="Cuming A.C."/>
            <person name="Tuskan G.A."/>
            <person name="Maumus F."/>
            <person name="Salse J."/>
            <person name="Schmutz J."/>
            <person name="Rensing S.A."/>
        </authorList>
    </citation>
    <scope>NUCLEOTIDE SEQUENCE [LARGE SCALE GENOMIC DNA]</scope>
    <source>
        <strain evidence="14 15">cv. Gransden 2004</strain>
    </source>
</reference>
<evidence type="ECO:0000256" key="10">
    <source>
        <dbReference type="ARBA" id="ARBA00022853"/>
    </source>
</evidence>
<dbReference type="SMART" id="SM00184">
    <property type="entry name" value="RING"/>
    <property type="match status" value="1"/>
</dbReference>
<keyword evidence="9 13" id="KW-0862">Zinc</keyword>
<name>A9TJ88_PHYPA</name>
<comment type="similarity">
    <text evidence="4 13">Belongs to the BRE1 family.</text>
</comment>
<reference evidence="14 15" key="1">
    <citation type="journal article" date="2008" name="Science">
        <title>The Physcomitrella genome reveals evolutionary insights into the conquest of land by plants.</title>
        <authorList>
            <person name="Rensing S."/>
            <person name="Lang D."/>
            <person name="Zimmer A."/>
            <person name="Terry A."/>
            <person name="Salamov A."/>
            <person name="Shapiro H."/>
            <person name="Nishiyama T."/>
            <person name="Perroud P.-F."/>
            <person name="Lindquist E."/>
            <person name="Kamisugi Y."/>
            <person name="Tanahashi T."/>
            <person name="Sakakibara K."/>
            <person name="Fujita T."/>
            <person name="Oishi K."/>
            <person name="Shin-I T."/>
            <person name="Kuroki Y."/>
            <person name="Toyoda A."/>
            <person name="Suzuki Y."/>
            <person name="Hashimoto A."/>
            <person name="Yamaguchi K."/>
            <person name="Sugano A."/>
            <person name="Kohara Y."/>
            <person name="Fujiyama A."/>
            <person name="Anterola A."/>
            <person name="Aoki S."/>
            <person name="Ashton N."/>
            <person name="Barbazuk W.B."/>
            <person name="Barker E."/>
            <person name="Bennetzen J."/>
            <person name="Bezanilla M."/>
            <person name="Blankenship R."/>
            <person name="Cho S.H."/>
            <person name="Dutcher S."/>
            <person name="Estelle M."/>
            <person name="Fawcett J.A."/>
            <person name="Gundlach H."/>
            <person name="Hanada K."/>
            <person name="Heyl A."/>
            <person name="Hicks K.A."/>
            <person name="Hugh J."/>
            <person name="Lohr M."/>
            <person name="Mayer K."/>
            <person name="Melkozernov A."/>
            <person name="Murata T."/>
            <person name="Nelson D."/>
            <person name="Pils B."/>
            <person name="Prigge M."/>
            <person name="Reiss B."/>
            <person name="Renner T."/>
            <person name="Rombauts S."/>
            <person name="Rushton P."/>
            <person name="Sanderfoot A."/>
            <person name="Schween G."/>
            <person name="Shiu S.-H."/>
            <person name="Stueber K."/>
            <person name="Theodoulou F.L."/>
            <person name="Tu H."/>
            <person name="Van de Peer Y."/>
            <person name="Verrier P.J."/>
            <person name="Waters E."/>
            <person name="Wood A."/>
            <person name="Yang L."/>
            <person name="Cove D."/>
            <person name="Cuming A."/>
            <person name="Hasebe M."/>
            <person name="Lucas S."/>
            <person name="Mishler D.B."/>
            <person name="Reski R."/>
            <person name="Grigoriev I."/>
            <person name="Quatrano R.S."/>
            <person name="Boore J.L."/>
        </authorList>
    </citation>
    <scope>NUCLEOTIDE SEQUENCE [LARGE SCALE GENOMIC DNA]</scope>
    <source>
        <strain evidence="14 15">cv. Gransden 2004</strain>
    </source>
</reference>
<keyword evidence="5 13" id="KW-0808">Transferase</keyword>
<dbReference type="Proteomes" id="UP000006727">
    <property type="component" value="Chromosome 16"/>
</dbReference>
<evidence type="ECO:0000256" key="11">
    <source>
        <dbReference type="ARBA" id="ARBA00023054"/>
    </source>
</evidence>
<evidence type="ECO:0000256" key="6">
    <source>
        <dbReference type="ARBA" id="ARBA00022723"/>
    </source>
</evidence>
<dbReference type="Pfam" id="PF00097">
    <property type="entry name" value="zf-C3HC4"/>
    <property type="match status" value="1"/>
</dbReference>
<dbReference type="InterPro" id="IPR001841">
    <property type="entry name" value="Znf_RING"/>
</dbReference>
<evidence type="ECO:0000313" key="14">
    <source>
        <dbReference type="EnsemblPlants" id="Pp3c16_2030V3.4"/>
    </source>
</evidence>
<comment type="subcellular location">
    <subcellularLocation>
        <location evidence="2 13">Nucleus</location>
    </subcellularLocation>
</comment>
<keyword evidence="12 13" id="KW-0539">Nucleus</keyword>
<dbReference type="GO" id="GO:0008270">
    <property type="term" value="F:zinc ion binding"/>
    <property type="evidence" value="ECO:0007669"/>
    <property type="project" value="UniProtKB-KW"/>
</dbReference>
<dbReference type="PANTHER" id="PTHR23163:SF0">
    <property type="entry name" value="E3 UBIQUITIN-PROTEIN LIGASE BRE1"/>
    <property type="match status" value="1"/>
</dbReference>
<keyword evidence="15" id="KW-1185">Reference proteome</keyword>
<dbReference type="SUPFAM" id="SSF57850">
    <property type="entry name" value="RING/U-box"/>
    <property type="match status" value="1"/>
</dbReference>
<dbReference type="EnsemblPlants" id="Pp3c16_2030V3.4">
    <property type="protein sequence ID" value="Pp3c16_2030V3.4"/>
    <property type="gene ID" value="Pp3c16_2030"/>
</dbReference>
<evidence type="ECO:0000256" key="13">
    <source>
        <dbReference type="RuleBase" id="RU365038"/>
    </source>
</evidence>
<dbReference type="Gene3D" id="1.20.58.60">
    <property type="match status" value="1"/>
</dbReference>
<evidence type="ECO:0000256" key="7">
    <source>
        <dbReference type="ARBA" id="ARBA00022771"/>
    </source>
</evidence>
<dbReference type="PROSITE" id="PS00518">
    <property type="entry name" value="ZF_RING_1"/>
    <property type="match status" value="1"/>
</dbReference>
<evidence type="ECO:0000256" key="2">
    <source>
        <dbReference type="ARBA" id="ARBA00004123"/>
    </source>
</evidence>
<comment type="catalytic activity">
    <reaction evidence="1 13">
        <text>S-ubiquitinyl-[E2 ubiquitin-conjugating enzyme]-L-cysteine + [acceptor protein]-L-lysine = [E2 ubiquitin-conjugating enzyme]-L-cysteine + N(6)-ubiquitinyl-[acceptor protein]-L-lysine.</text>
        <dbReference type="EC" id="2.3.2.27"/>
    </reaction>
</comment>
<evidence type="ECO:0000256" key="1">
    <source>
        <dbReference type="ARBA" id="ARBA00000900"/>
    </source>
</evidence>
<dbReference type="CDD" id="cd16499">
    <property type="entry name" value="RING-HC_Bre1-like"/>
    <property type="match status" value="1"/>
</dbReference>
<evidence type="ECO:0000256" key="12">
    <source>
        <dbReference type="ARBA" id="ARBA00023242"/>
    </source>
</evidence>
<dbReference type="Gramene" id="Pp3c16_2030V3.4">
    <property type="protein sequence ID" value="Pp3c16_2030V3.4"/>
    <property type="gene ID" value="Pp3c16_2030"/>
</dbReference>
<dbReference type="EC" id="2.3.2.27" evidence="13"/>
<comment type="pathway">
    <text evidence="3 13">Protein modification; protein ubiquitination.</text>
</comment>
<evidence type="ECO:0000313" key="15">
    <source>
        <dbReference type="Proteomes" id="UP000006727"/>
    </source>
</evidence>
<dbReference type="InterPro" id="IPR013956">
    <property type="entry name" value="E3_ubiquit_lig_Bre1"/>
</dbReference>
<keyword evidence="7 13" id="KW-0863">Zinc-finger</keyword>
<keyword evidence="10 13" id="KW-0156">Chromatin regulator</keyword>
<dbReference type="EMBL" id="ABEU02000016">
    <property type="status" value="NOT_ANNOTATED_CDS"/>
    <property type="molecule type" value="Genomic_DNA"/>
</dbReference>
<keyword evidence="11 13" id="KW-0175">Coiled coil</keyword>
<evidence type="ECO:0000256" key="3">
    <source>
        <dbReference type="ARBA" id="ARBA00004906"/>
    </source>
</evidence>
<keyword evidence="8 13" id="KW-0833">Ubl conjugation pathway</keyword>
<evidence type="ECO:0000256" key="5">
    <source>
        <dbReference type="ARBA" id="ARBA00022679"/>
    </source>
</evidence>
<evidence type="ECO:0000256" key="9">
    <source>
        <dbReference type="ARBA" id="ARBA00022833"/>
    </source>
</evidence>
<dbReference type="PANTHER" id="PTHR23163">
    <property type="entry name" value="RING FINGER PROTEIN-RELATED"/>
    <property type="match status" value="1"/>
</dbReference>
<protein>
    <recommendedName>
        <fullName evidence="13">E3 ubiquitin protein ligase</fullName>
        <ecNumber evidence="13">2.3.2.27</ecNumber>
    </recommendedName>
</protein>
<dbReference type="AlphaFoldDB" id="A9TJ88"/>
<evidence type="ECO:0000256" key="4">
    <source>
        <dbReference type="ARBA" id="ARBA00005555"/>
    </source>
</evidence>
<keyword evidence="6 13" id="KW-0479">Metal-binding</keyword>
<sequence>MLQYQNHKLSQQLEVQRNEITVLEGRLKQLHSKQALFDENLSIVSRVWNQVVDDLELLTVRANTTTNGIQVSGSVSKDRNDASVLPAQTFLQRLLDTGATESSIINGSNGSIESGHSSREATTYKTMKDIVQSIDYERARNEDLVSNFRNGIASNGVNRSLVKANEELYVEAKKLRGLVDDLHVKHRELSAELGTCRDLQAKDQAELKRLKGELEEACADLESNRRQLAALRSQDAMLSGPPTPSATPTRKTFEFGEGGAGQVKVSKENCELEAGLEEAKTLAARRLTELEEAMNNQLDVIQKIQHLQDELDDQESIMTSRQYQSLHEKVQYLRGEVEKHQAMVDELQGERISLLRREKEAILKAEAGDAARRACILSDARADDLELKLQQCMSDCDTLQLRVTDAAQASARKESVADLKEVISNLDEDIAMMQGQLYDFKETGSAVHSLRAQLHSLHAKLERKSKESRELSDQHLGQVPELNSIQNEIRGLQDSEKELKLILNMYNKESTDPREVRELQQANCRARAEVQRLQLALDEHSLELRVKEANEAEAACQQKLAAVEAEIAELRQSLEASYRVAHDLKEKLHNKKDEEETYTSEIRNIGQAYDDVHSQNKRLLQEIIERDEYNAQLMSESLKAKQLQASLQAEKQVLNARMQHANATADLHKQRIARLEEQARMLIHELAKATDESRQQSSAMESAKRKAVEMEKELSSANSALAAANQVLEERGQKLLNVKLQLEKERFEKRRVQEELDVLNVKSARLNSLHDGGPMVELLQEELNDYKAILQCSVCHDRNFQAVITKCYHLFCSPCIQRSLDSRHRKCPGCGVPFGQNDVRTVYI</sequence>
<proteinExistence type="inferred from homology"/>
<dbReference type="eggNOG" id="KOG0978">
    <property type="taxonomic scope" value="Eukaryota"/>
</dbReference>